<reference evidence="1 2" key="1">
    <citation type="submission" date="2020-08" db="EMBL/GenBank/DDBJ databases">
        <title>Genomic Encyclopedia of Type Strains, Phase IV (KMG-IV): sequencing the most valuable type-strain genomes for metagenomic binning, comparative biology and taxonomic classification.</title>
        <authorList>
            <person name="Goeker M."/>
        </authorList>
    </citation>
    <scope>NUCLEOTIDE SEQUENCE [LARGE SCALE GENOMIC DNA]</scope>
    <source>
        <strain evidence="1 2">DSM 19371</strain>
    </source>
</reference>
<evidence type="ECO:0000313" key="2">
    <source>
        <dbReference type="Proteomes" id="UP000590524"/>
    </source>
</evidence>
<dbReference type="EMBL" id="JACIEU010000023">
    <property type="protein sequence ID" value="MBB4150664.1"/>
    <property type="molecule type" value="Genomic_DNA"/>
</dbReference>
<dbReference type="AlphaFoldDB" id="A0A7W6LUG8"/>
<organism evidence="1 2">
    <name type="scientific">Sphingobium scionense</name>
    <dbReference type="NCBI Taxonomy" id="1404341"/>
    <lineage>
        <taxon>Bacteria</taxon>
        <taxon>Pseudomonadati</taxon>
        <taxon>Pseudomonadota</taxon>
        <taxon>Alphaproteobacteria</taxon>
        <taxon>Sphingomonadales</taxon>
        <taxon>Sphingomonadaceae</taxon>
        <taxon>Sphingobium</taxon>
    </lineage>
</organism>
<dbReference type="Proteomes" id="UP000590524">
    <property type="component" value="Unassembled WGS sequence"/>
</dbReference>
<sequence>MRRPDRAERQNLFAQWAVDDAGKARRDSRFAGQREALTHGDEIHEVVSTDTVAFDVGVVPKVSEVLHQVVVDLRTRISLTDDEVSVSQARPRNLAIPRQAVIVWQCYEDALIPKMRQIAPVRDRLTSQEGDIQVMSLDRGDVAGGPAFNQIGADGWVRRSIGSEEIGEKAGCKRREYSDAHGARFAAPKRTNIHSRMTDLSDGLASADEKSLAGLREVHTAMVPNE</sequence>
<keyword evidence="2" id="KW-1185">Reference proteome</keyword>
<accession>A0A7W6LUG8</accession>
<gene>
    <name evidence="1" type="ORF">GGQ90_004471</name>
</gene>
<comment type="caution">
    <text evidence="1">The sequence shown here is derived from an EMBL/GenBank/DDBJ whole genome shotgun (WGS) entry which is preliminary data.</text>
</comment>
<name>A0A7W6LUG8_9SPHN</name>
<protein>
    <submittedName>
        <fullName evidence="1">Uncharacterized protein</fullName>
    </submittedName>
</protein>
<proteinExistence type="predicted"/>
<evidence type="ECO:0000313" key="1">
    <source>
        <dbReference type="EMBL" id="MBB4150664.1"/>
    </source>
</evidence>